<dbReference type="EMBL" id="STGY01000044">
    <property type="protein sequence ID" value="THV41431.1"/>
    <property type="molecule type" value="Genomic_DNA"/>
</dbReference>
<reference evidence="2" key="1">
    <citation type="submission" date="2019-04" db="EMBL/GenBank/DDBJ databases">
        <title>Nocardioides xinjiangensis sp. nov.</title>
        <authorList>
            <person name="Liu S."/>
        </authorList>
    </citation>
    <scope>NUCLEOTIDE SEQUENCE [LARGE SCALE GENOMIC DNA]</scope>
    <source>
        <strain evidence="2">18</strain>
    </source>
</reference>
<reference evidence="1 2" key="2">
    <citation type="submission" date="2019-05" db="EMBL/GenBank/DDBJ databases">
        <title>Glycomyces buryatensis sp. nov.</title>
        <authorList>
            <person name="Nikitina E."/>
        </authorList>
    </citation>
    <scope>NUCLEOTIDE SEQUENCE [LARGE SCALE GENOMIC DNA]</scope>
    <source>
        <strain evidence="1 2">18</strain>
    </source>
</reference>
<gene>
    <name evidence="1" type="ORF">FAB82_11575</name>
</gene>
<dbReference type="AlphaFoldDB" id="A0A4S8QCW8"/>
<dbReference type="OrthoDB" id="5220063at2"/>
<protein>
    <submittedName>
        <fullName evidence="1">Uncharacterized protein</fullName>
    </submittedName>
</protein>
<dbReference type="RefSeq" id="WP_136534701.1">
    <property type="nucleotide sequence ID" value="NZ_STGY01000044.1"/>
</dbReference>
<keyword evidence="2" id="KW-1185">Reference proteome</keyword>
<sequence length="173" mass="17695">MPTFQQSLDSDPAQLMSLADSLVRAAIEITGVGARYGATVSGLGAAWQGEDYQGLARWAGLVEAYIGRSEVALIDSAVTLEANAARMIAAVAAMRETVRAAETAGYQVLPAPLVVLGAGQWNQIAAAGPSGQVLLAAHEARAAAFTAALVGMYTAFIAYDTAANGVIRTALGV</sequence>
<accession>A0A4S8QCW8</accession>
<evidence type="ECO:0000313" key="1">
    <source>
        <dbReference type="EMBL" id="THV41431.1"/>
    </source>
</evidence>
<proteinExistence type="predicted"/>
<organism evidence="1 2">
    <name type="scientific">Glycomyces buryatensis</name>
    <dbReference type="NCBI Taxonomy" id="2570927"/>
    <lineage>
        <taxon>Bacteria</taxon>
        <taxon>Bacillati</taxon>
        <taxon>Actinomycetota</taxon>
        <taxon>Actinomycetes</taxon>
        <taxon>Glycomycetales</taxon>
        <taxon>Glycomycetaceae</taxon>
        <taxon>Glycomyces</taxon>
    </lineage>
</organism>
<name>A0A4S8QCW8_9ACTN</name>
<comment type="caution">
    <text evidence="1">The sequence shown here is derived from an EMBL/GenBank/DDBJ whole genome shotgun (WGS) entry which is preliminary data.</text>
</comment>
<evidence type="ECO:0000313" key="2">
    <source>
        <dbReference type="Proteomes" id="UP000308760"/>
    </source>
</evidence>
<dbReference type="Proteomes" id="UP000308760">
    <property type="component" value="Unassembled WGS sequence"/>
</dbReference>